<feature type="compositionally biased region" description="Acidic residues" evidence="1">
    <location>
        <begin position="119"/>
        <end position="136"/>
    </location>
</feature>
<dbReference type="KEGG" id="spaa:SPAPADRAFT_64276"/>
<feature type="compositionally biased region" description="Basic residues" evidence="1">
    <location>
        <begin position="34"/>
        <end position="43"/>
    </location>
</feature>
<protein>
    <submittedName>
        <fullName evidence="2">Uncharacterized protein</fullName>
    </submittedName>
</protein>
<name>G3AFU9_SPAPN</name>
<dbReference type="GeneID" id="18874968"/>
<dbReference type="AlphaFoldDB" id="G3AFU9"/>
<keyword evidence="3" id="KW-1185">Reference proteome</keyword>
<feature type="region of interest" description="Disordered" evidence="1">
    <location>
        <begin position="76"/>
        <end position="180"/>
    </location>
</feature>
<feature type="compositionally biased region" description="Polar residues" evidence="1">
    <location>
        <begin position="101"/>
        <end position="114"/>
    </location>
</feature>
<feature type="compositionally biased region" description="Basic and acidic residues" evidence="1">
    <location>
        <begin position="158"/>
        <end position="177"/>
    </location>
</feature>
<evidence type="ECO:0000313" key="3">
    <source>
        <dbReference type="Proteomes" id="UP000000709"/>
    </source>
</evidence>
<dbReference type="Proteomes" id="UP000000709">
    <property type="component" value="Unassembled WGS sequence"/>
</dbReference>
<dbReference type="HOGENOM" id="CLU_097219_0_0_1"/>
<evidence type="ECO:0000313" key="2">
    <source>
        <dbReference type="EMBL" id="EGW35087.1"/>
    </source>
</evidence>
<proteinExistence type="predicted"/>
<accession>G3AFU9</accession>
<organism evidence="3">
    <name type="scientific">Spathaspora passalidarum (strain NRRL Y-27907 / 11-Y1)</name>
    <dbReference type="NCBI Taxonomy" id="619300"/>
    <lineage>
        <taxon>Eukaryota</taxon>
        <taxon>Fungi</taxon>
        <taxon>Dikarya</taxon>
        <taxon>Ascomycota</taxon>
        <taxon>Saccharomycotina</taxon>
        <taxon>Pichiomycetes</taxon>
        <taxon>Debaryomycetaceae</taxon>
        <taxon>Spathaspora</taxon>
    </lineage>
</organism>
<feature type="compositionally biased region" description="Low complexity" evidence="1">
    <location>
        <begin position="137"/>
        <end position="157"/>
    </location>
</feature>
<feature type="region of interest" description="Disordered" evidence="1">
    <location>
        <begin position="21"/>
        <end position="56"/>
    </location>
</feature>
<dbReference type="RefSeq" id="XP_007372499.1">
    <property type="nucleotide sequence ID" value="XM_007372437.1"/>
</dbReference>
<gene>
    <name evidence="2" type="ORF">SPAPADRAFT_64276</name>
</gene>
<feature type="compositionally biased region" description="Low complexity" evidence="1">
    <location>
        <begin position="83"/>
        <end position="92"/>
    </location>
</feature>
<dbReference type="InParanoid" id="G3AFU9"/>
<dbReference type="EMBL" id="GL996499">
    <property type="protein sequence ID" value="EGW35087.1"/>
    <property type="molecule type" value="Genomic_DNA"/>
</dbReference>
<reference evidence="2 3" key="1">
    <citation type="journal article" date="2011" name="Proc. Natl. Acad. Sci. U.S.A.">
        <title>Comparative genomics of xylose-fermenting fungi for enhanced biofuel production.</title>
        <authorList>
            <person name="Wohlbach D.J."/>
            <person name="Kuo A."/>
            <person name="Sato T.K."/>
            <person name="Potts K.M."/>
            <person name="Salamov A.A."/>
            <person name="LaButti K.M."/>
            <person name="Sun H."/>
            <person name="Clum A."/>
            <person name="Pangilinan J.L."/>
            <person name="Lindquist E.A."/>
            <person name="Lucas S."/>
            <person name="Lapidus A."/>
            <person name="Jin M."/>
            <person name="Gunawan C."/>
            <person name="Balan V."/>
            <person name="Dale B.E."/>
            <person name="Jeffries T.W."/>
            <person name="Zinkel R."/>
            <person name="Barry K.W."/>
            <person name="Grigoriev I.V."/>
            <person name="Gasch A.P."/>
        </authorList>
    </citation>
    <scope>NUCLEOTIDE SEQUENCE [LARGE SCALE GENOMIC DNA]</scope>
    <source>
        <strain evidence="3">NRRL Y-27907 / 11-Y1</strain>
    </source>
</reference>
<dbReference type="OMA" id="KCPIINW"/>
<evidence type="ECO:0000256" key="1">
    <source>
        <dbReference type="SAM" id="MobiDB-lite"/>
    </source>
</evidence>
<dbReference type="eggNOG" id="ENOG502SBM6">
    <property type="taxonomic scope" value="Eukaryota"/>
</dbReference>
<sequence>MAASLREVKLHTTAKRKLNELEDISNIHTTPKQVKNHHHKKQRVTFNTNEKPLTRHSLRQQQQQELKQHKITASVIIPQQQRSPSPSEGSSPPAAPEITRSKSVSFDLSNNSPLLTPKDEEEEEEEEYNVSEDVYSDEGSSSSVPSTPATPPGSTTSIDDHPEVEEKHSFASERNHEPTIGLDTNADYIALTSCLRLATNNRNKITQEIVELSQLQQYHSQNENKEETIEFFLKLMNNDLNLPKPNKTIKCPIINWGKYHPALTNVSKKFENCDQFKKEDLDDSVYKSLNLFKNLK</sequence>